<accession>A0A5M4B0L2</accession>
<feature type="transmembrane region" description="Helical" evidence="1">
    <location>
        <begin position="68"/>
        <end position="84"/>
    </location>
</feature>
<keyword evidence="1" id="KW-0472">Membrane</keyword>
<keyword evidence="3" id="KW-1185">Reference proteome</keyword>
<evidence type="ECO:0000313" key="3">
    <source>
        <dbReference type="Proteomes" id="UP000391834"/>
    </source>
</evidence>
<dbReference type="Proteomes" id="UP000391834">
    <property type="component" value="Unassembled WGS sequence"/>
</dbReference>
<feature type="transmembrane region" description="Helical" evidence="1">
    <location>
        <begin position="190"/>
        <end position="215"/>
    </location>
</feature>
<proteinExistence type="predicted"/>
<dbReference type="OrthoDB" id="637094at2"/>
<feature type="transmembrane region" description="Helical" evidence="1">
    <location>
        <begin position="289"/>
        <end position="308"/>
    </location>
</feature>
<gene>
    <name evidence="2" type="ORF">PbJCM13498_25720</name>
</gene>
<dbReference type="AlphaFoldDB" id="A0A5M4B0L2"/>
<feature type="transmembrane region" description="Helical" evidence="1">
    <location>
        <begin position="126"/>
        <end position="145"/>
    </location>
</feature>
<sequence length="417" mass="48034">MKTSIYNNLNNPEKLEELYQTEPKRFEQAFRELYPYIAEKPGTKFWMVRLDFKKTETPAEREQNRKSIWLLILCSVFAIFLIKLPDIAGRKTEDYYSANAAFIVFAAMTIYIFFDRKIWSKSRFGQVAALLIVPVIYINLFPGNFSTDIRNLTYIHFPVLLWGIFGWVYINFYRRDYSRRADFIRANGDIIILTGLILIAGGIMTGLTMGLFNVIHLDIEKFYLQNIVPAGLVSAPLVSLWVIRHYPNITNRLAPIIARIFTPLVFLSLLAYLIAIPWAGTNLFSDREFLLLFNLMLLAVAAIIAFSLSETKQQPSRFNLFMLFGLTIMAGLANLLALAAITYRIGEFGITPNRFSVIAINLLLFVHLIFIGRRLGQVIFQDRETRIVEKAITAYIPVYLIWAAIVIFFFPIIFCSY</sequence>
<comment type="caution">
    <text evidence="2">The sequence shown here is derived from an EMBL/GenBank/DDBJ whole genome shotgun (WGS) entry which is preliminary data.</text>
</comment>
<feature type="transmembrane region" description="Helical" evidence="1">
    <location>
        <begin position="355"/>
        <end position="372"/>
    </location>
</feature>
<evidence type="ECO:0000256" key="1">
    <source>
        <dbReference type="SAM" id="Phobius"/>
    </source>
</evidence>
<feature type="transmembrane region" description="Helical" evidence="1">
    <location>
        <begin position="392"/>
        <end position="414"/>
    </location>
</feature>
<name>A0A5M4B0L2_9BACT</name>
<reference evidence="2 3" key="1">
    <citation type="submission" date="2019-10" db="EMBL/GenBank/DDBJ databases">
        <title>Prolixibacter strains distinguished by the presence of nitrate reductase genes were adept at nitrate-dependent anaerobic corrosion of metallic iron and carbon steel.</title>
        <authorList>
            <person name="Iino T."/>
            <person name="Shono N."/>
            <person name="Ito K."/>
            <person name="Nakamura R."/>
            <person name="Sueoka K."/>
            <person name="Harayama S."/>
            <person name="Ohkuma M."/>
        </authorList>
    </citation>
    <scope>NUCLEOTIDE SEQUENCE [LARGE SCALE GENOMIC DNA]</scope>
    <source>
        <strain evidence="2 3">JCM 13498</strain>
    </source>
</reference>
<evidence type="ECO:0000313" key="2">
    <source>
        <dbReference type="EMBL" id="GET33709.1"/>
    </source>
</evidence>
<dbReference type="RefSeq" id="WP_025864256.1">
    <property type="nucleotide sequence ID" value="NZ_BLAX01000001.1"/>
</dbReference>
<feature type="transmembrane region" description="Helical" evidence="1">
    <location>
        <begin position="151"/>
        <end position="170"/>
    </location>
</feature>
<feature type="transmembrane region" description="Helical" evidence="1">
    <location>
        <begin position="320"/>
        <end position="343"/>
    </location>
</feature>
<protein>
    <submittedName>
        <fullName evidence="2">DUF4153 domain-containing protein</fullName>
    </submittedName>
</protein>
<feature type="transmembrane region" description="Helical" evidence="1">
    <location>
        <begin position="227"/>
        <end position="244"/>
    </location>
</feature>
<feature type="transmembrane region" description="Helical" evidence="1">
    <location>
        <begin position="96"/>
        <end position="114"/>
    </location>
</feature>
<dbReference type="EMBL" id="BLAX01000001">
    <property type="protein sequence ID" value="GET33709.1"/>
    <property type="molecule type" value="Genomic_DNA"/>
</dbReference>
<organism evidence="2 3">
    <name type="scientific">Prolixibacter bellariivorans</name>
    <dbReference type="NCBI Taxonomy" id="314319"/>
    <lineage>
        <taxon>Bacteria</taxon>
        <taxon>Pseudomonadati</taxon>
        <taxon>Bacteroidota</taxon>
        <taxon>Bacteroidia</taxon>
        <taxon>Marinilabiliales</taxon>
        <taxon>Prolixibacteraceae</taxon>
        <taxon>Prolixibacter</taxon>
    </lineage>
</organism>
<keyword evidence="1" id="KW-1133">Transmembrane helix</keyword>
<keyword evidence="1" id="KW-0812">Transmembrane</keyword>
<feature type="transmembrane region" description="Helical" evidence="1">
    <location>
        <begin position="256"/>
        <end position="277"/>
    </location>
</feature>